<dbReference type="Proteomes" id="UP001161697">
    <property type="component" value="Unassembled WGS sequence"/>
</dbReference>
<dbReference type="RefSeq" id="WP_279533893.1">
    <property type="nucleotide sequence ID" value="NZ_CP104579.1"/>
</dbReference>
<dbReference type="Gene3D" id="3.90.1200.10">
    <property type="match status" value="1"/>
</dbReference>
<dbReference type="SUPFAM" id="SSF56112">
    <property type="entry name" value="Protein kinase-like (PK-like)"/>
    <property type="match status" value="1"/>
</dbReference>
<dbReference type="Pfam" id="PF01636">
    <property type="entry name" value="APH"/>
    <property type="match status" value="1"/>
</dbReference>
<dbReference type="AlphaFoldDB" id="A0AA42TY38"/>
<dbReference type="InterPro" id="IPR002575">
    <property type="entry name" value="Aminoglycoside_PTrfase"/>
</dbReference>
<dbReference type="InterPro" id="IPR050249">
    <property type="entry name" value="Pseudomonas-type_ThrB"/>
</dbReference>
<protein>
    <submittedName>
        <fullName evidence="3">Phosphotransferase</fullName>
    </submittedName>
</protein>
<evidence type="ECO:0000313" key="3">
    <source>
        <dbReference type="EMBL" id="MDH1338700.1"/>
    </source>
</evidence>
<organism evidence="3 4">
    <name type="scientific">Ectopseudomonas oleovorans</name>
    <name type="common">Pseudomonas oleovorans</name>
    <dbReference type="NCBI Taxonomy" id="301"/>
    <lineage>
        <taxon>Bacteria</taxon>
        <taxon>Pseudomonadati</taxon>
        <taxon>Pseudomonadota</taxon>
        <taxon>Gammaproteobacteria</taxon>
        <taxon>Pseudomonadales</taxon>
        <taxon>Pseudomonadaceae</taxon>
        <taxon>Ectopseudomonas</taxon>
    </lineage>
</organism>
<dbReference type="GO" id="GO:0004413">
    <property type="term" value="F:homoserine kinase activity"/>
    <property type="evidence" value="ECO:0007669"/>
    <property type="project" value="TreeGrafter"/>
</dbReference>
<reference evidence="3" key="1">
    <citation type="submission" date="2022-09" db="EMBL/GenBank/DDBJ databases">
        <title>Intensive care unit water sources are persistently colonized with multi-drug resistant bacteria and are the site of extensive horizontal gene transfer of antibiotic resistance genes.</title>
        <authorList>
            <person name="Diorio-Toth L."/>
        </authorList>
    </citation>
    <scope>NUCLEOTIDE SEQUENCE</scope>
    <source>
        <strain evidence="3">GD03704</strain>
    </source>
</reference>
<feature type="domain" description="Aminoglycoside phosphotransferase" evidence="2">
    <location>
        <begin position="36"/>
        <end position="272"/>
    </location>
</feature>
<dbReference type="InterPro" id="IPR011009">
    <property type="entry name" value="Kinase-like_dom_sf"/>
</dbReference>
<evidence type="ECO:0000313" key="4">
    <source>
        <dbReference type="Proteomes" id="UP001161697"/>
    </source>
</evidence>
<evidence type="ECO:0000259" key="2">
    <source>
        <dbReference type="Pfam" id="PF01636"/>
    </source>
</evidence>
<sequence>MIYEPEFMIRLQSTLRSALPAWNMPSDATLTLLSISENATYLVENPADGARLVMRMQRPEYHSDAEIESELAWVGALRSSGLVHTAEPLRTTSGQWINKVVDGDITHRITAFSFVQGAEPALDEDLAGWYRVLGATNARLHQHSRTWQQPEGFVRKQWNFDTLIGPTPHWGDWRQAAGLSSQDIALLETVQAQLQTLCADYSDDPSRYGLVHCDMRLANLLVDGDNLYVVDFDDCGFSWYLYDFAACISFLEQDPRVPQFLEAWLEGYRSVSPLSDEETAMIPNFVMMRRMQLTAWIASHAETPTAQSMGEAYVQGTVAMGRAFLNRFQEAAA</sequence>
<accession>A0AA42TY38</accession>
<dbReference type="PANTHER" id="PTHR21064">
    <property type="entry name" value="AMINOGLYCOSIDE PHOSPHOTRANSFERASE DOMAIN-CONTAINING PROTEIN-RELATED"/>
    <property type="match status" value="1"/>
</dbReference>
<comment type="caution">
    <text evidence="3">The sequence shown here is derived from an EMBL/GenBank/DDBJ whole genome shotgun (WGS) entry which is preliminary data.</text>
</comment>
<proteinExistence type="inferred from homology"/>
<gene>
    <name evidence="3" type="ORF">N5J11_05490</name>
</gene>
<comment type="similarity">
    <text evidence="1">Belongs to the pseudomonas-type ThrB family.</text>
</comment>
<dbReference type="PANTHER" id="PTHR21064:SF6">
    <property type="entry name" value="AMINOGLYCOSIDE PHOSPHOTRANSFERASE DOMAIN-CONTAINING PROTEIN"/>
    <property type="match status" value="1"/>
</dbReference>
<dbReference type="EMBL" id="JAOCJE010000001">
    <property type="protein sequence ID" value="MDH1338700.1"/>
    <property type="molecule type" value="Genomic_DNA"/>
</dbReference>
<evidence type="ECO:0000256" key="1">
    <source>
        <dbReference type="ARBA" id="ARBA00038240"/>
    </source>
</evidence>
<dbReference type="GO" id="GO:0009088">
    <property type="term" value="P:threonine biosynthetic process"/>
    <property type="evidence" value="ECO:0007669"/>
    <property type="project" value="TreeGrafter"/>
</dbReference>
<name>A0AA42TY38_ECTOL</name>